<feature type="domain" description="Cullin family profile" evidence="5">
    <location>
        <begin position="64"/>
        <end position="280"/>
    </location>
</feature>
<protein>
    <submittedName>
        <fullName evidence="6">4766_t:CDS:1</fullName>
    </submittedName>
</protein>
<dbReference type="AlphaFoldDB" id="A0A9N9JZ92"/>
<dbReference type="Pfam" id="PF10557">
    <property type="entry name" value="Cullin_Nedd8"/>
    <property type="match status" value="1"/>
</dbReference>
<dbReference type="Gene3D" id="1.20.1310.10">
    <property type="entry name" value="Cullin Repeats"/>
    <property type="match status" value="1"/>
</dbReference>
<feature type="non-terminal residue" evidence="6">
    <location>
        <position position="1"/>
    </location>
</feature>
<proteinExistence type="inferred from homology"/>
<evidence type="ECO:0000313" key="6">
    <source>
        <dbReference type="EMBL" id="CAG8803457.1"/>
    </source>
</evidence>
<name>A0A9N9JZ92_9GLOM</name>
<dbReference type="OrthoDB" id="27073at2759"/>
<dbReference type="Pfam" id="PF00888">
    <property type="entry name" value="Cullin"/>
    <property type="match status" value="1"/>
</dbReference>
<dbReference type="Gene3D" id="3.30.230.130">
    <property type="entry name" value="Cullin, Chain C, Domain 2"/>
    <property type="match status" value="1"/>
</dbReference>
<reference evidence="6" key="1">
    <citation type="submission" date="2021-06" db="EMBL/GenBank/DDBJ databases">
        <authorList>
            <person name="Kallberg Y."/>
            <person name="Tangrot J."/>
            <person name="Rosling A."/>
        </authorList>
    </citation>
    <scope>NUCLEOTIDE SEQUENCE</scope>
    <source>
        <strain evidence="6">MA453B</strain>
    </source>
</reference>
<evidence type="ECO:0000256" key="1">
    <source>
        <dbReference type="ARBA" id="ARBA00022499"/>
    </source>
</evidence>
<dbReference type="InterPro" id="IPR019559">
    <property type="entry name" value="Cullin_neddylation_domain"/>
</dbReference>
<evidence type="ECO:0000256" key="3">
    <source>
        <dbReference type="PROSITE-ProRule" id="PRU00330"/>
    </source>
</evidence>
<feature type="non-terminal residue" evidence="6">
    <location>
        <position position="401"/>
    </location>
</feature>
<dbReference type="PANTHER" id="PTHR11932">
    <property type="entry name" value="CULLIN"/>
    <property type="match status" value="1"/>
</dbReference>
<dbReference type="EMBL" id="CAJVPY010037954">
    <property type="protein sequence ID" value="CAG8803457.1"/>
    <property type="molecule type" value="Genomic_DNA"/>
</dbReference>
<dbReference type="Gene3D" id="1.10.10.10">
    <property type="entry name" value="Winged helix-like DNA-binding domain superfamily/Winged helix DNA-binding domain"/>
    <property type="match status" value="1"/>
</dbReference>
<comment type="similarity">
    <text evidence="3 4">Belongs to the cullin family.</text>
</comment>
<dbReference type="Pfam" id="PF26557">
    <property type="entry name" value="Cullin_AB"/>
    <property type="match status" value="1"/>
</dbReference>
<gene>
    <name evidence="6" type="ORF">DERYTH_LOCUS23890</name>
</gene>
<dbReference type="FunFam" id="1.10.10.10:FF:000014">
    <property type="entry name" value="Cullin 1"/>
    <property type="match status" value="1"/>
</dbReference>
<dbReference type="InterPro" id="IPR045093">
    <property type="entry name" value="Cullin"/>
</dbReference>
<evidence type="ECO:0000259" key="5">
    <source>
        <dbReference type="PROSITE" id="PS50069"/>
    </source>
</evidence>
<evidence type="ECO:0000256" key="4">
    <source>
        <dbReference type="RuleBase" id="RU003829"/>
    </source>
</evidence>
<keyword evidence="1" id="KW-1017">Isopeptide bond</keyword>
<dbReference type="SMART" id="SM00182">
    <property type="entry name" value="CULLIN"/>
    <property type="match status" value="1"/>
</dbReference>
<dbReference type="GO" id="GO:0031625">
    <property type="term" value="F:ubiquitin protein ligase binding"/>
    <property type="evidence" value="ECO:0007669"/>
    <property type="project" value="InterPro"/>
</dbReference>
<dbReference type="SUPFAM" id="SSF75632">
    <property type="entry name" value="Cullin homology domain"/>
    <property type="match status" value="1"/>
</dbReference>
<organism evidence="6 7">
    <name type="scientific">Dentiscutata erythropus</name>
    <dbReference type="NCBI Taxonomy" id="1348616"/>
    <lineage>
        <taxon>Eukaryota</taxon>
        <taxon>Fungi</taxon>
        <taxon>Fungi incertae sedis</taxon>
        <taxon>Mucoromycota</taxon>
        <taxon>Glomeromycotina</taxon>
        <taxon>Glomeromycetes</taxon>
        <taxon>Diversisporales</taxon>
        <taxon>Gigasporaceae</taxon>
        <taxon>Dentiscutata</taxon>
    </lineage>
</organism>
<dbReference type="InterPro" id="IPR016158">
    <property type="entry name" value="Cullin_homology"/>
</dbReference>
<dbReference type="Proteomes" id="UP000789405">
    <property type="component" value="Unassembled WGS sequence"/>
</dbReference>
<comment type="caution">
    <text evidence="6">The sequence shown here is derived from an EMBL/GenBank/DDBJ whole genome shotgun (WGS) entry which is preliminary data.</text>
</comment>
<dbReference type="InterPro" id="IPR036317">
    <property type="entry name" value="Cullin_homology_sf"/>
</dbReference>
<dbReference type="SUPFAM" id="SSF46785">
    <property type="entry name" value="Winged helix' DNA-binding domain"/>
    <property type="match status" value="1"/>
</dbReference>
<accession>A0A9N9JZ92</accession>
<evidence type="ECO:0000313" key="7">
    <source>
        <dbReference type="Proteomes" id="UP000789405"/>
    </source>
</evidence>
<sequence>DLIPNSNNTEIEPRVYINALLSVHKMYVNMFTTSKDDVGSIISIDKVCAKIVNYNHVTRASSSKSAELLARFCDFLLRKSSKSPEGSDFEDAVEGVKTRMFFLKFYSLMLAKRLVNRKSQSDEAEQNLITKLKEECGFIYTSKLQQMFNDIGLSKDLDDQFKNYCSTRINEQGICCILLKPSKTSFTIPEELEEIFKDFNAFYKSKHSSCKLDWLFHLSKGELKANYCKNSNTGYTFQVSTYQMRILLQYNKNTSYTFEELMQKTELDYYVLTGNLKLLVEAKVLKLSNGSEVGDPLSCYELYMDFESKKVCIQLNLPVKSVQQIEAEKTNKIVEEDRKLLIKAAIHRIMKIRKTLKHVALVREVIALLSDRFRLKISDIKKCIDDLLEKEYIERVEGQKD</sequence>
<dbReference type="InterPro" id="IPR036390">
    <property type="entry name" value="WH_DNA-bd_sf"/>
</dbReference>
<dbReference type="InterPro" id="IPR059120">
    <property type="entry name" value="Cullin-like_AB"/>
</dbReference>
<keyword evidence="7" id="KW-1185">Reference proteome</keyword>
<dbReference type="PROSITE" id="PS50069">
    <property type="entry name" value="CULLIN_2"/>
    <property type="match status" value="1"/>
</dbReference>
<dbReference type="SMART" id="SM00884">
    <property type="entry name" value="Cullin_Nedd8"/>
    <property type="match status" value="1"/>
</dbReference>
<keyword evidence="2" id="KW-0832">Ubl conjugation</keyword>
<dbReference type="InterPro" id="IPR036388">
    <property type="entry name" value="WH-like_DNA-bd_sf"/>
</dbReference>
<dbReference type="InterPro" id="IPR001373">
    <property type="entry name" value="Cullin_N"/>
</dbReference>
<evidence type="ECO:0000256" key="2">
    <source>
        <dbReference type="ARBA" id="ARBA00022843"/>
    </source>
</evidence>
<dbReference type="GO" id="GO:0006511">
    <property type="term" value="P:ubiquitin-dependent protein catabolic process"/>
    <property type="evidence" value="ECO:0007669"/>
    <property type="project" value="InterPro"/>
</dbReference>